<evidence type="ECO:0000313" key="11">
    <source>
        <dbReference type="RefSeq" id="XP_035541713.1"/>
    </source>
</evidence>
<evidence type="ECO:0000256" key="5">
    <source>
        <dbReference type="ARBA" id="ARBA00022692"/>
    </source>
</evidence>
<evidence type="ECO:0000259" key="9">
    <source>
        <dbReference type="Pfam" id="PF04535"/>
    </source>
</evidence>
<keyword evidence="7 8" id="KW-0472">Membrane</keyword>
<keyword evidence="10" id="KW-1185">Reference proteome</keyword>
<gene>
    <name evidence="11" type="primary">LOC108993064</name>
</gene>
<comment type="subunit">
    <text evidence="3 8">Homodimer and heterodimers.</text>
</comment>
<feature type="transmembrane region" description="Helical" evidence="8">
    <location>
        <begin position="48"/>
        <end position="68"/>
    </location>
</feature>
<organism evidence="10 11">
    <name type="scientific">Juglans regia</name>
    <name type="common">English walnut</name>
    <dbReference type="NCBI Taxonomy" id="51240"/>
    <lineage>
        <taxon>Eukaryota</taxon>
        <taxon>Viridiplantae</taxon>
        <taxon>Streptophyta</taxon>
        <taxon>Embryophyta</taxon>
        <taxon>Tracheophyta</taxon>
        <taxon>Spermatophyta</taxon>
        <taxon>Magnoliopsida</taxon>
        <taxon>eudicotyledons</taxon>
        <taxon>Gunneridae</taxon>
        <taxon>Pentapetalae</taxon>
        <taxon>rosids</taxon>
        <taxon>fabids</taxon>
        <taxon>Fagales</taxon>
        <taxon>Juglandaceae</taxon>
        <taxon>Juglans</taxon>
    </lineage>
</organism>
<dbReference type="InParanoid" id="A0A6P9EBI3"/>
<dbReference type="OrthoDB" id="685197at2759"/>
<reference evidence="11" key="1">
    <citation type="submission" date="2025-08" db="UniProtKB">
        <authorList>
            <consortium name="RefSeq"/>
        </authorList>
    </citation>
    <scope>IDENTIFICATION</scope>
    <source>
        <tissue evidence="11">Leaves</tissue>
    </source>
</reference>
<protein>
    <recommendedName>
        <fullName evidence="8">CASP-like protein</fullName>
    </recommendedName>
</protein>
<feature type="transmembrane region" description="Helical" evidence="8">
    <location>
        <begin position="89"/>
        <end position="106"/>
    </location>
</feature>
<evidence type="ECO:0000256" key="6">
    <source>
        <dbReference type="ARBA" id="ARBA00022989"/>
    </source>
</evidence>
<dbReference type="RefSeq" id="XP_035541713.1">
    <property type="nucleotide sequence ID" value="XM_035685820.1"/>
</dbReference>
<dbReference type="Pfam" id="PF04535">
    <property type="entry name" value="CASP_dom"/>
    <property type="match status" value="1"/>
</dbReference>
<sequence length="159" mass="17126">MADRTKVIAISSLILRILTLASIIASIVLLVTDKAIFEGVQFGSFKDLITYSGAYTVLQLPFAVYYASTGKRLIRNGYLPEFDFFGDKMISLLLATAVGAGFAVTIEIERSPGSGFKNFYTRANVATGVLLIGTVCMVLVSVLSSINYRTQSKSSGIFG</sequence>
<evidence type="ECO:0000313" key="10">
    <source>
        <dbReference type="Proteomes" id="UP000235220"/>
    </source>
</evidence>
<keyword evidence="4 8" id="KW-1003">Cell membrane</keyword>
<dbReference type="PANTHER" id="PTHR33573:SF17">
    <property type="entry name" value="CASP-LIKE PROTEIN 4D1"/>
    <property type="match status" value="1"/>
</dbReference>
<dbReference type="KEGG" id="jre:108993064"/>
<keyword evidence="5 8" id="KW-0812">Transmembrane</keyword>
<evidence type="ECO:0000256" key="2">
    <source>
        <dbReference type="ARBA" id="ARBA00007651"/>
    </source>
</evidence>
<evidence type="ECO:0000256" key="8">
    <source>
        <dbReference type="RuleBase" id="RU361233"/>
    </source>
</evidence>
<comment type="similarity">
    <text evidence="2 8">Belongs to the Casparian strip membrane proteins (CASP) family.</text>
</comment>
<feature type="transmembrane region" description="Helical" evidence="8">
    <location>
        <begin position="126"/>
        <end position="146"/>
    </location>
</feature>
<dbReference type="InterPro" id="IPR006702">
    <property type="entry name" value="CASP_dom"/>
</dbReference>
<evidence type="ECO:0000256" key="4">
    <source>
        <dbReference type="ARBA" id="ARBA00022475"/>
    </source>
</evidence>
<proteinExistence type="inferred from homology"/>
<name>A0A6P9EBI3_JUGRE</name>
<feature type="domain" description="Casparian strip membrane protein" evidence="9">
    <location>
        <begin position="8"/>
        <end position="133"/>
    </location>
</feature>
<accession>A0A6P9EBI3</accession>
<feature type="transmembrane region" description="Helical" evidence="8">
    <location>
        <begin position="7"/>
        <end position="28"/>
    </location>
</feature>
<dbReference type="AlphaFoldDB" id="A0A6P9EBI3"/>
<evidence type="ECO:0000256" key="7">
    <source>
        <dbReference type="ARBA" id="ARBA00023136"/>
    </source>
</evidence>
<evidence type="ECO:0000256" key="3">
    <source>
        <dbReference type="ARBA" id="ARBA00011489"/>
    </source>
</evidence>
<dbReference type="Proteomes" id="UP000235220">
    <property type="component" value="Chromosome 15"/>
</dbReference>
<evidence type="ECO:0000256" key="1">
    <source>
        <dbReference type="ARBA" id="ARBA00004651"/>
    </source>
</evidence>
<keyword evidence="6 8" id="KW-1133">Transmembrane helix</keyword>
<dbReference type="PANTHER" id="PTHR33573">
    <property type="entry name" value="CASP-LIKE PROTEIN 4A4"/>
    <property type="match status" value="1"/>
</dbReference>
<dbReference type="GeneID" id="108993064"/>
<comment type="subcellular location">
    <subcellularLocation>
        <location evidence="1 8">Cell membrane</location>
        <topology evidence="1 8">Multi-pass membrane protein</topology>
    </subcellularLocation>
</comment>
<dbReference type="GO" id="GO:0005886">
    <property type="term" value="C:plasma membrane"/>
    <property type="evidence" value="ECO:0007669"/>
    <property type="project" value="UniProtKB-SubCell"/>
</dbReference>